<dbReference type="GO" id="GO:0008168">
    <property type="term" value="F:methyltransferase activity"/>
    <property type="evidence" value="ECO:0007669"/>
    <property type="project" value="UniProtKB-KW"/>
</dbReference>
<evidence type="ECO:0000313" key="5">
    <source>
        <dbReference type="Proteomes" id="UP000617426"/>
    </source>
</evidence>
<keyword evidence="2" id="KW-0808">Transferase</keyword>
<dbReference type="Pfam" id="PF00145">
    <property type="entry name" value="DNA_methylase"/>
    <property type="match status" value="1"/>
</dbReference>
<proteinExistence type="predicted"/>
<dbReference type="Gene3D" id="3.90.120.10">
    <property type="entry name" value="DNA Methylase, subunit A, domain 2"/>
    <property type="match status" value="1"/>
</dbReference>
<dbReference type="GO" id="GO:0032259">
    <property type="term" value="P:methylation"/>
    <property type="evidence" value="ECO:0007669"/>
    <property type="project" value="UniProtKB-KW"/>
</dbReference>
<keyword evidence="3" id="KW-0680">Restriction system</keyword>
<evidence type="ECO:0000256" key="1">
    <source>
        <dbReference type="ARBA" id="ARBA00022603"/>
    </source>
</evidence>
<evidence type="ECO:0000256" key="2">
    <source>
        <dbReference type="ARBA" id="ARBA00022679"/>
    </source>
</evidence>
<comment type="caution">
    <text evidence="4">The sequence shown here is derived from an EMBL/GenBank/DDBJ whole genome shotgun (WGS) entry which is preliminary data.</text>
</comment>
<organism evidence="4 5">
    <name type="scientific">Schaalia hyovaginalis</name>
    <dbReference type="NCBI Taxonomy" id="29316"/>
    <lineage>
        <taxon>Bacteria</taxon>
        <taxon>Bacillati</taxon>
        <taxon>Actinomycetota</taxon>
        <taxon>Actinomycetes</taxon>
        <taxon>Actinomycetales</taxon>
        <taxon>Actinomycetaceae</taxon>
        <taxon>Schaalia</taxon>
    </lineage>
</organism>
<evidence type="ECO:0000256" key="3">
    <source>
        <dbReference type="ARBA" id="ARBA00022747"/>
    </source>
</evidence>
<reference evidence="4" key="1">
    <citation type="submission" date="2020-08" db="EMBL/GenBank/DDBJ databases">
        <title>Sequencing the genomes of 1000 actinobacteria strains.</title>
        <authorList>
            <person name="Klenk H.-P."/>
        </authorList>
    </citation>
    <scope>NUCLEOTIDE SEQUENCE</scope>
    <source>
        <strain evidence="4">DSM 10695</strain>
    </source>
</reference>
<dbReference type="EMBL" id="JACHMK010000001">
    <property type="protein sequence ID" value="MBB6335660.1"/>
    <property type="molecule type" value="Genomic_DNA"/>
</dbReference>
<dbReference type="SUPFAM" id="SSF53335">
    <property type="entry name" value="S-adenosyl-L-methionine-dependent methyltransferases"/>
    <property type="match status" value="1"/>
</dbReference>
<protein>
    <submittedName>
        <fullName evidence="4">Site-specific DNA-cytosine methylase</fullName>
    </submittedName>
</protein>
<name>A0A923IYX9_9ACTO</name>
<accession>A0A923IYX9</accession>
<evidence type="ECO:0000313" key="4">
    <source>
        <dbReference type="EMBL" id="MBB6335660.1"/>
    </source>
</evidence>
<keyword evidence="1 4" id="KW-0489">Methyltransferase</keyword>
<keyword evidence="5" id="KW-1185">Reference proteome</keyword>
<dbReference type="GO" id="GO:0009307">
    <property type="term" value="P:DNA restriction-modification system"/>
    <property type="evidence" value="ECO:0007669"/>
    <property type="project" value="UniProtKB-KW"/>
</dbReference>
<gene>
    <name evidence="4" type="ORF">HD592_002225</name>
</gene>
<dbReference type="InterPro" id="IPR029063">
    <property type="entry name" value="SAM-dependent_MTases_sf"/>
</dbReference>
<sequence>MMQTLTGRMGNSDDNVPILLDQATNQHEDSSVRVFSFNSIHHNRRSGGMYGYEASVAKTLDLKGGEPTCNQGGMIILQPKNEEETEAVFAASKSDFFTRATANQAGALLASDYTAPPMIASTTLRPRRLTPLECARLQGFPDDWCAGLAITDPSEDELDFWQGVWDRWNALRGVRPRSRTQVVKWLADPGGDRSQYKLWGNGIALPVAQHVLGRLKTYAATSDEPL</sequence>
<dbReference type="AlphaFoldDB" id="A0A923IYX9"/>
<dbReference type="Proteomes" id="UP000617426">
    <property type="component" value="Unassembled WGS sequence"/>
</dbReference>
<dbReference type="InterPro" id="IPR001525">
    <property type="entry name" value="C5_MeTfrase"/>
</dbReference>